<dbReference type="Gene3D" id="1.10.3720.10">
    <property type="entry name" value="MetI-like"/>
    <property type="match status" value="1"/>
</dbReference>
<feature type="transmembrane region" description="Helical" evidence="7">
    <location>
        <begin position="277"/>
        <end position="299"/>
    </location>
</feature>
<dbReference type="OrthoDB" id="7375736at2"/>
<feature type="transmembrane region" description="Helical" evidence="7">
    <location>
        <begin position="170"/>
        <end position="192"/>
    </location>
</feature>
<dbReference type="STRING" id="370622.LA66_07255"/>
<dbReference type="AlphaFoldDB" id="A0A0B1QAC7"/>
<dbReference type="EMBL" id="JRFJ01000001">
    <property type="protein sequence ID" value="KHJ56331.1"/>
    <property type="molecule type" value="Genomic_DNA"/>
</dbReference>
<dbReference type="PANTHER" id="PTHR43163:SF6">
    <property type="entry name" value="DIPEPTIDE TRANSPORT SYSTEM PERMEASE PROTEIN DPPB-RELATED"/>
    <property type="match status" value="1"/>
</dbReference>
<evidence type="ECO:0000256" key="6">
    <source>
        <dbReference type="ARBA" id="ARBA00023136"/>
    </source>
</evidence>
<sequence length="306" mass="33106">MIGYVFWRILQMIPVLLGITLIVFLLLRVSGDPVSLMLGEDATQGQIAQLREAYGLDQPLYTQYLRYMGDLLTGNFGQSIRYNNQPALDVVLERLPATASLAGTALVFAIVISLPAGIIAALYRGRLPDHVASFLSVLGQAMPNFWLGIMLILFFAIGIGWFPVSGREHPFAVVLPGLALGASLAAVLTRLLRSSLIEVMSQDYIRTARAKGLTPTVVIIRHGMRNAILSYLTVVGLEASSLMAGAVVTEQVFAWPGIGLLAIQAINSRDMAVVQTIVILAAVIVMVVNLLVDVLYSLVDPRIQHG</sequence>
<dbReference type="RefSeq" id="WP_039189999.1">
    <property type="nucleotide sequence ID" value="NZ_JRFJ01000001.1"/>
</dbReference>
<feature type="domain" description="ABC transmembrane type-1" evidence="8">
    <location>
        <begin position="95"/>
        <end position="296"/>
    </location>
</feature>
<dbReference type="InterPro" id="IPR045621">
    <property type="entry name" value="BPD_transp_1_N"/>
</dbReference>
<dbReference type="Pfam" id="PF00528">
    <property type="entry name" value="BPD_transp_1"/>
    <property type="match status" value="1"/>
</dbReference>
<comment type="caution">
    <text evidence="9">The sequence shown here is derived from an EMBL/GenBank/DDBJ whole genome shotgun (WGS) entry which is preliminary data.</text>
</comment>
<proteinExistence type="inferred from homology"/>
<evidence type="ECO:0000256" key="1">
    <source>
        <dbReference type="ARBA" id="ARBA00004651"/>
    </source>
</evidence>
<evidence type="ECO:0000256" key="2">
    <source>
        <dbReference type="ARBA" id="ARBA00022448"/>
    </source>
</evidence>
<gene>
    <name evidence="9" type="ORF">LA66_07255</name>
</gene>
<keyword evidence="4 7" id="KW-0812">Transmembrane</keyword>
<dbReference type="Pfam" id="PF19300">
    <property type="entry name" value="BPD_transp_1_N"/>
    <property type="match status" value="1"/>
</dbReference>
<feature type="transmembrane region" description="Helical" evidence="7">
    <location>
        <begin position="228"/>
        <end position="248"/>
    </location>
</feature>
<reference evidence="9 10" key="1">
    <citation type="submission" date="2014-09" db="EMBL/GenBank/DDBJ databases">
        <title>Isolation and characterization of Aurantimonas altamirensis ON-56566 from clinical sample following a dog bite.</title>
        <authorList>
            <person name="Eshaghi A."/>
            <person name="Li A."/>
            <person name="Shahinas D."/>
            <person name="Bahn P."/>
            <person name="Kus J.V."/>
            <person name="Patel S.N."/>
        </authorList>
    </citation>
    <scope>NUCLEOTIDE SEQUENCE [LARGE SCALE GENOMIC DNA]</scope>
    <source>
        <strain evidence="9 10">ON-56566</strain>
    </source>
</reference>
<evidence type="ECO:0000256" key="5">
    <source>
        <dbReference type="ARBA" id="ARBA00022989"/>
    </source>
</evidence>
<dbReference type="PANTHER" id="PTHR43163">
    <property type="entry name" value="DIPEPTIDE TRANSPORT SYSTEM PERMEASE PROTEIN DPPB-RELATED"/>
    <property type="match status" value="1"/>
</dbReference>
<comment type="similarity">
    <text evidence="7">Belongs to the binding-protein-dependent transport system permease family.</text>
</comment>
<dbReference type="InterPro" id="IPR000515">
    <property type="entry name" value="MetI-like"/>
</dbReference>
<dbReference type="GO" id="GO:0055085">
    <property type="term" value="P:transmembrane transport"/>
    <property type="evidence" value="ECO:0007669"/>
    <property type="project" value="InterPro"/>
</dbReference>
<keyword evidence="5 7" id="KW-1133">Transmembrane helix</keyword>
<name>A0A0B1QAC7_9HYPH</name>
<dbReference type="CDD" id="cd06261">
    <property type="entry name" value="TM_PBP2"/>
    <property type="match status" value="1"/>
</dbReference>
<keyword evidence="2 7" id="KW-0813">Transport</keyword>
<organism evidence="9 10">
    <name type="scientific">Aureimonas altamirensis</name>
    <dbReference type="NCBI Taxonomy" id="370622"/>
    <lineage>
        <taxon>Bacteria</taxon>
        <taxon>Pseudomonadati</taxon>
        <taxon>Pseudomonadota</taxon>
        <taxon>Alphaproteobacteria</taxon>
        <taxon>Hyphomicrobiales</taxon>
        <taxon>Aurantimonadaceae</taxon>
        <taxon>Aureimonas</taxon>
    </lineage>
</organism>
<evidence type="ECO:0000256" key="7">
    <source>
        <dbReference type="RuleBase" id="RU363032"/>
    </source>
</evidence>
<comment type="subcellular location">
    <subcellularLocation>
        <location evidence="1 7">Cell membrane</location>
        <topology evidence="1 7">Multi-pass membrane protein</topology>
    </subcellularLocation>
</comment>
<dbReference type="GO" id="GO:0005886">
    <property type="term" value="C:plasma membrane"/>
    <property type="evidence" value="ECO:0007669"/>
    <property type="project" value="UniProtKB-SubCell"/>
</dbReference>
<evidence type="ECO:0000259" key="8">
    <source>
        <dbReference type="PROSITE" id="PS50928"/>
    </source>
</evidence>
<evidence type="ECO:0000256" key="3">
    <source>
        <dbReference type="ARBA" id="ARBA00022475"/>
    </source>
</evidence>
<evidence type="ECO:0000313" key="10">
    <source>
        <dbReference type="Proteomes" id="UP000030826"/>
    </source>
</evidence>
<accession>A0A0B1QAC7</accession>
<dbReference type="SUPFAM" id="SSF161098">
    <property type="entry name" value="MetI-like"/>
    <property type="match status" value="1"/>
</dbReference>
<dbReference type="PROSITE" id="PS50928">
    <property type="entry name" value="ABC_TM1"/>
    <property type="match status" value="1"/>
</dbReference>
<protein>
    <submittedName>
        <fullName evidence="9">ABC transporter permease</fullName>
    </submittedName>
</protein>
<evidence type="ECO:0000313" key="9">
    <source>
        <dbReference type="EMBL" id="KHJ56331.1"/>
    </source>
</evidence>
<dbReference type="InterPro" id="IPR035906">
    <property type="entry name" value="MetI-like_sf"/>
</dbReference>
<keyword evidence="6 7" id="KW-0472">Membrane</keyword>
<feature type="transmembrane region" description="Helical" evidence="7">
    <location>
        <begin position="144"/>
        <end position="164"/>
    </location>
</feature>
<evidence type="ECO:0000256" key="4">
    <source>
        <dbReference type="ARBA" id="ARBA00022692"/>
    </source>
</evidence>
<feature type="transmembrane region" description="Helical" evidence="7">
    <location>
        <begin position="101"/>
        <end position="123"/>
    </location>
</feature>
<keyword evidence="3" id="KW-1003">Cell membrane</keyword>
<dbReference type="Proteomes" id="UP000030826">
    <property type="component" value="Unassembled WGS sequence"/>
</dbReference>